<evidence type="ECO:0000313" key="2">
    <source>
        <dbReference type="Proteomes" id="UP000000305"/>
    </source>
</evidence>
<reference evidence="1 2" key="1">
    <citation type="journal article" date="2011" name="Science">
        <title>The ecoresponsive genome of Daphnia pulex.</title>
        <authorList>
            <person name="Colbourne J.K."/>
            <person name="Pfrender M.E."/>
            <person name="Gilbert D."/>
            <person name="Thomas W.K."/>
            <person name="Tucker A."/>
            <person name="Oakley T.H."/>
            <person name="Tokishita S."/>
            <person name="Aerts A."/>
            <person name="Arnold G.J."/>
            <person name="Basu M.K."/>
            <person name="Bauer D.J."/>
            <person name="Caceres C.E."/>
            <person name="Carmel L."/>
            <person name="Casola C."/>
            <person name="Choi J.H."/>
            <person name="Detter J.C."/>
            <person name="Dong Q."/>
            <person name="Dusheyko S."/>
            <person name="Eads B.D."/>
            <person name="Frohlich T."/>
            <person name="Geiler-Samerotte K.A."/>
            <person name="Gerlach D."/>
            <person name="Hatcher P."/>
            <person name="Jogdeo S."/>
            <person name="Krijgsveld J."/>
            <person name="Kriventseva E.V."/>
            <person name="Kultz D."/>
            <person name="Laforsch C."/>
            <person name="Lindquist E."/>
            <person name="Lopez J."/>
            <person name="Manak J.R."/>
            <person name="Muller J."/>
            <person name="Pangilinan J."/>
            <person name="Patwardhan R.P."/>
            <person name="Pitluck S."/>
            <person name="Pritham E.J."/>
            <person name="Rechtsteiner A."/>
            <person name="Rho M."/>
            <person name="Rogozin I.B."/>
            <person name="Sakarya O."/>
            <person name="Salamov A."/>
            <person name="Schaack S."/>
            <person name="Shapiro H."/>
            <person name="Shiga Y."/>
            <person name="Skalitzky C."/>
            <person name="Smith Z."/>
            <person name="Souvorov A."/>
            <person name="Sung W."/>
            <person name="Tang Z."/>
            <person name="Tsuchiya D."/>
            <person name="Tu H."/>
            <person name="Vos H."/>
            <person name="Wang M."/>
            <person name="Wolf Y.I."/>
            <person name="Yamagata H."/>
            <person name="Yamada T."/>
            <person name="Ye Y."/>
            <person name="Shaw J.R."/>
            <person name="Andrews J."/>
            <person name="Crease T.J."/>
            <person name="Tang H."/>
            <person name="Lucas S.M."/>
            <person name="Robertson H.M."/>
            <person name="Bork P."/>
            <person name="Koonin E.V."/>
            <person name="Zdobnov E.M."/>
            <person name="Grigoriev I.V."/>
            <person name="Lynch M."/>
            <person name="Boore J.L."/>
        </authorList>
    </citation>
    <scope>NUCLEOTIDE SEQUENCE [LARGE SCALE GENOMIC DNA]</scope>
</reference>
<protein>
    <submittedName>
        <fullName evidence="1">Uncharacterized protein</fullName>
    </submittedName>
</protein>
<sequence length="76" mass="8863">MMPTSSIFLTASPKLPRTRNYSRVRSQQEKEIMIRCPSSPDKYLEYTTDEDARRSYDKKVSDLSQSLRCESRGIAR</sequence>
<organism evidence="1 2">
    <name type="scientific">Daphnia pulex</name>
    <name type="common">Water flea</name>
    <dbReference type="NCBI Taxonomy" id="6669"/>
    <lineage>
        <taxon>Eukaryota</taxon>
        <taxon>Metazoa</taxon>
        <taxon>Ecdysozoa</taxon>
        <taxon>Arthropoda</taxon>
        <taxon>Crustacea</taxon>
        <taxon>Branchiopoda</taxon>
        <taxon>Diplostraca</taxon>
        <taxon>Cladocera</taxon>
        <taxon>Anomopoda</taxon>
        <taxon>Daphniidae</taxon>
        <taxon>Daphnia</taxon>
    </lineage>
</organism>
<evidence type="ECO:0000313" key="1">
    <source>
        <dbReference type="EMBL" id="EFX74816.1"/>
    </source>
</evidence>
<keyword evidence="2" id="KW-1185">Reference proteome</keyword>
<dbReference type="Proteomes" id="UP000000305">
    <property type="component" value="Unassembled WGS sequence"/>
</dbReference>
<dbReference type="AlphaFoldDB" id="E9H0H6"/>
<proteinExistence type="predicted"/>
<dbReference type="InParanoid" id="E9H0H6"/>
<dbReference type="EMBL" id="GL732580">
    <property type="protein sequence ID" value="EFX74816.1"/>
    <property type="molecule type" value="Genomic_DNA"/>
</dbReference>
<dbReference type="KEGG" id="dpx:DAPPUDRAFT_251466"/>
<name>E9H0H6_DAPPU</name>
<dbReference type="HOGENOM" id="CLU_2656996_0_0_1"/>
<accession>E9H0H6</accession>
<gene>
    <name evidence="1" type="ORF">DAPPUDRAFT_251466</name>
</gene>